<dbReference type="InterPro" id="IPR003347">
    <property type="entry name" value="JmjC_dom"/>
</dbReference>
<feature type="compositionally biased region" description="Polar residues" evidence="3">
    <location>
        <begin position="631"/>
        <end position="648"/>
    </location>
</feature>
<keyword evidence="2" id="KW-0539">Nucleus</keyword>
<accession>A0ABQ7JD91</accession>
<feature type="domain" description="JmjC" evidence="5">
    <location>
        <begin position="206"/>
        <end position="370"/>
    </location>
</feature>
<feature type="region of interest" description="Disordered" evidence="3">
    <location>
        <begin position="800"/>
        <end position="821"/>
    </location>
</feature>
<feature type="domain" description="JmjN" evidence="4">
    <location>
        <begin position="66"/>
        <end position="107"/>
    </location>
</feature>
<evidence type="ECO:0000256" key="3">
    <source>
        <dbReference type="SAM" id="MobiDB-lite"/>
    </source>
</evidence>
<gene>
    <name evidence="6" type="primary">JMJC1</name>
    <name evidence="6" type="ORF">IE077_001382</name>
</gene>
<evidence type="ECO:0000313" key="7">
    <source>
        <dbReference type="Proteomes" id="UP000823046"/>
    </source>
</evidence>
<evidence type="ECO:0000259" key="5">
    <source>
        <dbReference type="PROSITE" id="PS51184"/>
    </source>
</evidence>
<dbReference type="EMBL" id="JADAQX010000110">
    <property type="protein sequence ID" value="KAF8821913.1"/>
    <property type="molecule type" value="Genomic_DNA"/>
</dbReference>
<reference evidence="6 7" key="1">
    <citation type="journal article" date="2020" name="bioRxiv">
        <title>Metabolic contributions of an alphaproteobacterial endosymbiont in the apicomplexan Cardiosporidium cionae.</title>
        <authorList>
            <person name="Hunter E.S."/>
            <person name="Paight C.J."/>
            <person name="Lane C.E."/>
        </authorList>
    </citation>
    <scope>NUCLEOTIDE SEQUENCE [LARGE SCALE GENOMIC DNA]</scope>
    <source>
        <strain evidence="6">ESH_2018</strain>
    </source>
</reference>
<evidence type="ECO:0000259" key="4">
    <source>
        <dbReference type="PROSITE" id="PS51183"/>
    </source>
</evidence>
<organism evidence="6 7">
    <name type="scientific">Cardiosporidium cionae</name>
    <dbReference type="NCBI Taxonomy" id="476202"/>
    <lineage>
        <taxon>Eukaryota</taxon>
        <taxon>Sar</taxon>
        <taxon>Alveolata</taxon>
        <taxon>Apicomplexa</taxon>
        <taxon>Aconoidasida</taxon>
        <taxon>Nephromycida</taxon>
        <taxon>Cardiosporidium</taxon>
    </lineage>
</organism>
<feature type="region of interest" description="Disordered" evidence="3">
    <location>
        <begin position="631"/>
        <end position="762"/>
    </location>
</feature>
<dbReference type="SMART" id="SM00558">
    <property type="entry name" value="JmjC"/>
    <property type="match status" value="1"/>
</dbReference>
<comment type="caution">
    <text evidence="6">The sequence shown here is derived from an EMBL/GenBank/DDBJ whole genome shotgun (WGS) entry which is preliminary data.</text>
</comment>
<sequence length="821" mass="93380">MQGPVRCIPTDGFEAVRERPKRLRKTNVFYQPEKDEFDRDVRAAIKKSMVDKKTTKIHFSKDLPEIPSVQPTEDLFKEPVKLFEKYHEYGRKYGAVKLIPPAGWKPPFSLDLESMEFQVREQHIHKLSTGKSFSHPEKCWRLQDLKEENERFIKSQFKVESPSLEEVEQEYWRIVEHATEKVTVRYAADLKTNSYGSGFPKDPESRYTKHPWNLTQLPCSEGSLLKYCHRDVPGITSPWLYLGMTFSCFCWHTEDNFFASVNYQHFGSPKVWYVVPPSRAASVERLLKNYVTNGKSDYALHSLTVQLSPSILLNNKVPVYRAIQNENEFILLWPRTFHAGFNSGLNCNEACNIAPAFWLDTGYRSIDAYRYLRSSCIPFYQLLIRSANCHTELDSSSLYYLCKALLMFFNDEWHYRNMVDLPQLPFHLSRAELQRVRDNRIKSLTEMALFREGKRCFVLNLENVTPVPLALDLSDSNLLQCCASIAKVPSKDCDNCQTACFSGCVICPHVSDVICAPCLEVHQCSCKEKIYLYRYSLAILKRIVDIVSLHYEKLVRAVGGRNRLAEEFLNTNLPSDIQILKFEEAKGLSKLRKLYNTWNANDTASSPFVISKGNSSKSNFSPAESRLFEQTNKSSVAMGSKANSTPVSSPVGISIGKNTCGSKEEENLESSSPLLYTPSPKTGKNITTSGNASKKRLNKNLSEAANNDQSSERSDEALPDVETSVHDEEDEKVTPLASCSSKSRFTKNKQLPAASLPSPMQRESAISYSIQKGNDSVSTIIPFAQKLSWKYLKITFRSEQEEDDDKFLPSFHSTPTPVKSN</sequence>
<proteinExistence type="predicted"/>
<dbReference type="SUPFAM" id="SSF51197">
    <property type="entry name" value="Clavaminate synthase-like"/>
    <property type="match status" value="1"/>
</dbReference>
<comment type="subcellular location">
    <subcellularLocation>
        <location evidence="1">Nucleus</location>
    </subcellularLocation>
</comment>
<dbReference type="PROSITE" id="PS51184">
    <property type="entry name" value="JMJC"/>
    <property type="match status" value="1"/>
</dbReference>
<feature type="compositionally biased region" description="Polar residues" evidence="3">
    <location>
        <begin position="679"/>
        <end position="692"/>
    </location>
</feature>
<dbReference type="PANTHER" id="PTHR10694:SF113">
    <property type="entry name" value="PROTEIN JUMONJI"/>
    <property type="match status" value="1"/>
</dbReference>
<evidence type="ECO:0000256" key="2">
    <source>
        <dbReference type="ARBA" id="ARBA00023242"/>
    </source>
</evidence>
<dbReference type="PANTHER" id="PTHR10694">
    <property type="entry name" value="LYSINE-SPECIFIC DEMETHYLASE"/>
    <property type="match status" value="1"/>
</dbReference>
<dbReference type="PROSITE" id="PS51183">
    <property type="entry name" value="JMJN"/>
    <property type="match status" value="1"/>
</dbReference>
<dbReference type="Gene3D" id="2.60.120.650">
    <property type="entry name" value="Cupin"/>
    <property type="match status" value="1"/>
</dbReference>
<protein>
    <submittedName>
        <fullName evidence="6">Histone lysine demethylase JMJC1/KDM5D/JARID1D</fullName>
    </submittedName>
</protein>
<keyword evidence="7" id="KW-1185">Reference proteome</keyword>
<dbReference type="InterPro" id="IPR003349">
    <property type="entry name" value="JmjN"/>
</dbReference>
<dbReference type="Pfam" id="PF02373">
    <property type="entry name" value="JmjC"/>
    <property type="match status" value="1"/>
</dbReference>
<dbReference type="SMART" id="SM00545">
    <property type="entry name" value="JmjN"/>
    <property type="match status" value="1"/>
</dbReference>
<evidence type="ECO:0000313" key="6">
    <source>
        <dbReference type="EMBL" id="KAF8821913.1"/>
    </source>
</evidence>
<feature type="compositionally biased region" description="Polar residues" evidence="3">
    <location>
        <begin position="811"/>
        <end position="821"/>
    </location>
</feature>
<feature type="compositionally biased region" description="Polar residues" evidence="3">
    <location>
        <begin position="699"/>
        <end position="709"/>
    </location>
</feature>
<evidence type="ECO:0000256" key="1">
    <source>
        <dbReference type="ARBA" id="ARBA00004123"/>
    </source>
</evidence>
<dbReference type="Proteomes" id="UP000823046">
    <property type="component" value="Unassembled WGS sequence"/>
</dbReference>
<name>A0ABQ7JD91_9APIC</name>